<feature type="region of interest" description="Disordered" evidence="1">
    <location>
        <begin position="363"/>
        <end position="386"/>
    </location>
</feature>
<feature type="compositionally biased region" description="Basic and acidic residues" evidence="1">
    <location>
        <begin position="614"/>
        <end position="630"/>
    </location>
</feature>
<gene>
    <name evidence="2" type="ORF">E2C01_025725</name>
</gene>
<feature type="region of interest" description="Disordered" evidence="1">
    <location>
        <begin position="305"/>
        <end position="326"/>
    </location>
</feature>
<comment type="caution">
    <text evidence="2">The sequence shown here is derived from an EMBL/GenBank/DDBJ whole genome shotgun (WGS) entry which is preliminary data.</text>
</comment>
<accession>A0A5B7EG98</accession>
<organism evidence="2 3">
    <name type="scientific">Portunus trituberculatus</name>
    <name type="common">Swimming crab</name>
    <name type="synonym">Neptunus trituberculatus</name>
    <dbReference type="NCBI Taxonomy" id="210409"/>
    <lineage>
        <taxon>Eukaryota</taxon>
        <taxon>Metazoa</taxon>
        <taxon>Ecdysozoa</taxon>
        <taxon>Arthropoda</taxon>
        <taxon>Crustacea</taxon>
        <taxon>Multicrustacea</taxon>
        <taxon>Malacostraca</taxon>
        <taxon>Eumalacostraca</taxon>
        <taxon>Eucarida</taxon>
        <taxon>Decapoda</taxon>
        <taxon>Pleocyemata</taxon>
        <taxon>Brachyura</taxon>
        <taxon>Eubrachyura</taxon>
        <taxon>Portunoidea</taxon>
        <taxon>Portunidae</taxon>
        <taxon>Portuninae</taxon>
        <taxon>Portunus</taxon>
    </lineage>
</organism>
<feature type="compositionally biased region" description="Basic residues" evidence="1">
    <location>
        <begin position="876"/>
        <end position="887"/>
    </location>
</feature>
<feature type="compositionally biased region" description="Basic and acidic residues" evidence="1">
    <location>
        <begin position="921"/>
        <end position="938"/>
    </location>
</feature>
<feature type="compositionally biased region" description="Polar residues" evidence="1">
    <location>
        <begin position="475"/>
        <end position="497"/>
    </location>
</feature>
<reference evidence="2 3" key="1">
    <citation type="submission" date="2019-05" db="EMBL/GenBank/DDBJ databases">
        <title>Another draft genome of Portunus trituberculatus and its Hox gene families provides insights of decapod evolution.</title>
        <authorList>
            <person name="Jeong J.-H."/>
            <person name="Song I."/>
            <person name="Kim S."/>
            <person name="Choi T."/>
            <person name="Kim D."/>
            <person name="Ryu S."/>
            <person name="Kim W."/>
        </authorList>
    </citation>
    <scope>NUCLEOTIDE SEQUENCE [LARGE SCALE GENOMIC DNA]</scope>
    <source>
        <tissue evidence="2">Muscle</tissue>
    </source>
</reference>
<feature type="compositionally biased region" description="Basic and acidic residues" evidence="1">
    <location>
        <begin position="1114"/>
        <end position="1128"/>
    </location>
</feature>
<feature type="compositionally biased region" description="Polar residues" evidence="1">
    <location>
        <begin position="305"/>
        <end position="323"/>
    </location>
</feature>
<feature type="region of interest" description="Disordered" evidence="1">
    <location>
        <begin position="1"/>
        <end position="21"/>
    </location>
</feature>
<protein>
    <submittedName>
        <fullName evidence="2">Uncharacterized protein</fullName>
    </submittedName>
</protein>
<feature type="region of interest" description="Disordered" evidence="1">
    <location>
        <begin position="592"/>
        <end position="659"/>
    </location>
</feature>
<dbReference type="EMBL" id="VSRR010002622">
    <property type="protein sequence ID" value="MPC32415.1"/>
    <property type="molecule type" value="Genomic_DNA"/>
</dbReference>
<feature type="region of interest" description="Disordered" evidence="1">
    <location>
        <begin position="796"/>
        <end position="1150"/>
    </location>
</feature>
<feature type="compositionally biased region" description="Basic and acidic residues" evidence="1">
    <location>
        <begin position="888"/>
        <end position="897"/>
    </location>
</feature>
<dbReference type="AlphaFoldDB" id="A0A5B7EG98"/>
<sequence>MWSRAEMISQGAQTNGDGGRRKLVKSLSEVARYEGLQYEIYDLDDLYYPQEQPSLARTLSDGPPPCPPRFSTYDIPLDEGPPPPPPLKFRQNYDEIFDVSPRKPRRGLLQKTLSEGEILSERRKALSMASGYLEVDINGYSDNEEEVIEPQCVDEVARDLSRSRIFTPESFIEEEEEFHENMLHKEILPSLSSYERKLSQISTDSELKTFDPNEFRTEEHLRGQLVALSLDSLVEAGPCLTDNSSQILEGSIPRENSPILCAGTPSESTGGAEFGDHFEESMSESQVTVLQRTVVPSSQIITSDSENGSFHLTDHSSAATTPSTRHKNIHATGSFEEDLEDDLLPRLRVTNLVHSTTTLSSIEDEPTSISENVVSDSSQGAVTNSTTSSEVDKAVCGSTDNDYSSIRSGESLTIKSETVEEEEFEGEIVIEENMLARLVQELKGGEMAYHMPIKTDFRDDARRLASPESDSSSSLFTEQETSRSPVSGTTNTITSKSDLSRTDSHPTDQSETSEDYVTATENSMHDHDVRRSYFMEERHVSSPPRMDDIYEDEALTPKILSPEMSDVLAGFHDHHELSDIAEAVSSVASDFETAQDLTSPDGDTTTSASYYIDHSLDSDPGTETKTKPELPPKPALFPKPDKSDKISPSSESLFEADEIPGQDDVEVVVRRREKNAEESRTGAIKKRYSAGSKVAKDDNRRYSRYFEDNDKGELSEVRGQSYPASWSEEDREKAKQTMKLDFPPGVTMFGEAPAWTDADSLKLDAEKKLRVFEKPKKSVKIDLASVEDLQAMRSANETMVEKDSEAPAVEMRQTKVKHDKVKRKSEEVTTPGMVRSPAMHEGFRLEDWTPVRTPVTPDRSLDVDSSDDSYSEAPRHPPKGRSPRRRSKDSPGKKGESLSRPAESPLKQGSERPGTGKTTGKTRESSRFVVRESPERIIKQSPKRPVPQQPSPVRESPVIRTEKSTARPLEMQQRQSPTRVLKTSVVESGRKSAEINEPAKPLTETSTAGRETQDRLKPAGPVTGYLRAGSLSPTSRERPLQLPESKLLTIAPLRDSQRSVESLRSMSPGSDNVFLSGSREQLDEEPRAGLCAQCGERPASREGLLRPNTTADVAEERRLSERERDTSRQRPTATHRAKSEERGSFSREWG</sequence>
<feature type="compositionally biased region" description="Basic and acidic residues" evidence="1">
    <location>
        <begin position="498"/>
        <end position="508"/>
    </location>
</feature>
<proteinExistence type="predicted"/>
<evidence type="ECO:0000313" key="2">
    <source>
        <dbReference type="EMBL" id="MPC32415.1"/>
    </source>
</evidence>
<feature type="compositionally biased region" description="Polar residues" evidence="1">
    <location>
        <begin position="1059"/>
        <end position="1079"/>
    </location>
</feature>
<evidence type="ECO:0000313" key="3">
    <source>
        <dbReference type="Proteomes" id="UP000324222"/>
    </source>
</evidence>
<dbReference type="Proteomes" id="UP000324222">
    <property type="component" value="Unassembled WGS sequence"/>
</dbReference>
<feature type="compositionally biased region" description="Basic residues" evidence="1">
    <location>
        <begin position="814"/>
        <end position="823"/>
    </location>
</feature>
<evidence type="ECO:0000256" key="1">
    <source>
        <dbReference type="SAM" id="MobiDB-lite"/>
    </source>
</evidence>
<dbReference type="OrthoDB" id="2157866at2759"/>
<name>A0A5B7EG98_PORTR</name>
<keyword evidence="3" id="KW-1185">Reference proteome</keyword>
<feature type="compositionally biased region" description="Basic and acidic residues" evidence="1">
    <location>
        <begin position="1137"/>
        <end position="1150"/>
    </location>
</feature>
<feature type="compositionally biased region" description="Polar residues" evidence="1">
    <location>
        <begin position="595"/>
        <end position="609"/>
    </location>
</feature>
<feature type="region of interest" description="Disordered" evidence="1">
    <location>
        <begin position="462"/>
        <end position="530"/>
    </location>
</feature>